<reference evidence="2" key="1">
    <citation type="submission" date="2017-09" db="EMBL/GenBank/DDBJ databases">
        <title>Depth-based differentiation of microbial function through sediment-hosted aquifers and enrichment of novel symbionts in the deep terrestrial subsurface.</title>
        <authorList>
            <person name="Probst A.J."/>
            <person name="Ladd B."/>
            <person name="Jarett J.K."/>
            <person name="Geller-Mcgrath D.E."/>
            <person name="Sieber C.M.K."/>
            <person name="Emerson J.B."/>
            <person name="Anantharaman K."/>
            <person name="Thomas B.C."/>
            <person name="Malmstrom R."/>
            <person name="Stieglmeier M."/>
            <person name="Klingl A."/>
            <person name="Woyke T."/>
            <person name="Ryan C.M."/>
            <person name="Banfield J.F."/>
        </authorList>
    </citation>
    <scope>NUCLEOTIDE SEQUENCE [LARGE SCALE GENOMIC DNA]</scope>
</reference>
<proteinExistence type="predicted"/>
<dbReference type="Proteomes" id="UP000230304">
    <property type="component" value="Unassembled WGS sequence"/>
</dbReference>
<evidence type="ECO:0000313" key="2">
    <source>
        <dbReference type="Proteomes" id="UP000230304"/>
    </source>
</evidence>
<evidence type="ECO:0008006" key="3">
    <source>
        <dbReference type="Google" id="ProtNLM"/>
    </source>
</evidence>
<dbReference type="EMBL" id="PEUA01000053">
    <property type="protein sequence ID" value="PIV42256.1"/>
    <property type="molecule type" value="Genomic_DNA"/>
</dbReference>
<comment type="caution">
    <text evidence="1">The sequence shown here is derived from an EMBL/GenBank/DDBJ whole genome shotgun (WGS) entry which is preliminary data.</text>
</comment>
<organism evidence="1 2">
    <name type="scientific">Candidatus Nealsonbacteria bacterium CG02_land_8_20_14_3_00_40_11</name>
    <dbReference type="NCBI Taxonomy" id="1974700"/>
    <lineage>
        <taxon>Bacteria</taxon>
        <taxon>Candidatus Nealsoniibacteriota</taxon>
    </lineage>
</organism>
<name>A0A2M7D7M4_9BACT</name>
<accession>A0A2M7D7M4</accession>
<protein>
    <recommendedName>
        <fullName evidence="3">Response regulatory domain-containing protein</fullName>
    </recommendedName>
</protein>
<dbReference type="AlphaFoldDB" id="A0A2M7D7M4"/>
<gene>
    <name evidence="1" type="ORF">COS26_02425</name>
</gene>
<evidence type="ECO:0000313" key="1">
    <source>
        <dbReference type="EMBL" id="PIV42256.1"/>
    </source>
</evidence>
<sequence>MKKAKVFLKVDDGPLHKITKRILEEKGYVVVEDLGNAEADGMAKVAIIGLNNYHGKLLADKLREMIPNIGIIPFFSDYVDYGDLNTTCTELTRIDELIASVIQKKGRENDSHADK</sequence>